<dbReference type="PANTHER" id="PTHR35273:SF2">
    <property type="entry name" value="ALPHA-GALACTOSIDASE"/>
    <property type="match status" value="1"/>
</dbReference>
<sequence length="264" mass="29443">MAALLLALGACAPSTPSTKEKSDDGVRLPAAGAVFDYQLGGAYPPASDVEVVSRDRRAEPARDAYNVCYVNAFQTQPGDAVDWWREHHPRLLLRDDDGDLVIDEDWDEPLLDISTSARRTALLRVVGRWIDGCAKDGFDAVEFDNLDSYERSDDQLTTKDATAFARQLAKRAHARGLAVGQKNTADLLPQRSRIGFDFAVVEECARYGECKPFATAYDDRVFDIEYRARDFTRACRTWSDRLSVTLRDLDVLPAGKKGHVSRHC</sequence>
<dbReference type="RefSeq" id="WP_274045848.1">
    <property type="nucleotide sequence ID" value="NZ_JANCPR020000019.1"/>
</dbReference>
<dbReference type="EMBL" id="JANCPR020000019">
    <property type="protein sequence ID" value="MDJ1134268.1"/>
    <property type="molecule type" value="Genomic_DNA"/>
</dbReference>
<proteinExistence type="predicted"/>
<evidence type="ECO:0000313" key="3">
    <source>
        <dbReference type="Proteomes" id="UP001214441"/>
    </source>
</evidence>
<evidence type="ECO:0000259" key="1">
    <source>
        <dbReference type="Pfam" id="PF03537"/>
    </source>
</evidence>
<feature type="domain" description="Glycoside-hydrolase family GH114 TIM-barrel" evidence="1">
    <location>
        <begin position="35"/>
        <end position="250"/>
    </location>
</feature>
<comment type="caution">
    <text evidence="2">The sequence shown here is derived from an EMBL/GenBank/DDBJ whole genome shotgun (WGS) entry which is preliminary data.</text>
</comment>
<gene>
    <name evidence="2" type="ORF">NMN56_020345</name>
</gene>
<dbReference type="Pfam" id="PF03537">
    <property type="entry name" value="Glyco_hydro_114"/>
    <property type="match status" value="1"/>
</dbReference>
<dbReference type="InterPro" id="IPR004352">
    <property type="entry name" value="GH114_TIM-barrel"/>
</dbReference>
<organism evidence="2 3">
    <name type="scientific">Streptomyces iconiensis</name>
    <dbReference type="NCBI Taxonomy" id="1384038"/>
    <lineage>
        <taxon>Bacteria</taxon>
        <taxon>Bacillati</taxon>
        <taxon>Actinomycetota</taxon>
        <taxon>Actinomycetes</taxon>
        <taxon>Kitasatosporales</taxon>
        <taxon>Streptomycetaceae</taxon>
        <taxon>Streptomyces</taxon>
    </lineage>
</organism>
<dbReference type="Gene3D" id="3.20.20.70">
    <property type="entry name" value="Aldolase class I"/>
    <property type="match status" value="1"/>
</dbReference>
<accession>A0ABT6ZYX0</accession>
<dbReference type="InterPro" id="IPR013785">
    <property type="entry name" value="Aldolase_TIM"/>
</dbReference>
<evidence type="ECO:0000313" key="2">
    <source>
        <dbReference type="EMBL" id="MDJ1134268.1"/>
    </source>
</evidence>
<dbReference type="SUPFAM" id="SSF51445">
    <property type="entry name" value="(Trans)glycosidases"/>
    <property type="match status" value="1"/>
</dbReference>
<dbReference type="InterPro" id="IPR017853">
    <property type="entry name" value="GH"/>
</dbReference>
<reference evidence="2 3" key="1">
    <citation type="submission" date="2023-05" db="EMBL/GenBank/DDBJ databases">
        <title>Streptantibioticus silvisoli sp. nov., acidotolerant actinomycetes 1 from pine litter.</title>
        <authorList>
            <person name="Swiecimska M."/>
            <person name="Golinska P."/>
            <person name="Sangal V."/>
            <person name="Wachnowicz B."/>
            <person name="Goodfellow M."/>
        </authorList>
    </citation>
    <scope>NUCLEOTIDE SEQUENCE [LARGE SCALE GENOMIC DNA]</scope>
    <source>
        <strain evidence="2 3">DSM 42109</strain>
    </source>
</reference>
<keyword evidence="3" id="KW-1185">Reference proteome</keyword>
<dbReference type="PANTHER" id="PTHR35273">
    <property type="entry name" value="ALPHA-1,4 POLYGALACTOSAMINIDASE, PUTATIVE (AFU_ORTHOLOGUE AFUA_3G07890)-RELATED"/>
    <property type="match status" value="1"/>
</dbReference>
<name>A0ABT6ZYX0_9ACTN</name>
<dbReference type="Proteomes" id="UP001214441">
    <property type="component" value="Unassembled WGS sequence"/>
</dbReference>
<protein>
    <submittedName>
        <fullName evidence="2">Endo alpha-1,4 polygalactosaminidase</fullName>
    </submittedName>
</protein>